<comment type="caution">
    <text evidence="2">The sequence shown here is derived from an EMBL/GenBank/DDBJ whole genome shotgun (WGS) entry which is preliminary data.</text>
</comment>
<evidence type="ECO:0000259" key="1">
    <source>
        <dbReference type="Pfam" id="PF02910"/>
    </source>
</evidence>
<name>A0ABW3DW82_9ACTN</name>
<feature type="domain" description="Fumarate reductase/succinate dehydrogenase flavoprotein-like C-terminal" evidence="1">
    <location>
        <begin position="40"/>
        <end position="143"/>
    </location>
</feature>
<dbReference type="Pfam" id="PF02910">
    <property type="entry name" value="Succ_DH_flav_C"/>
    <property type="match status" value="1"/>
</dbReference>
<protein>
    <submittedName>
        <fullName evidence="2">Fumarate reductase/succinate dehydrogenase flavoprotein subunit</fullName>
    </submittedName>
</protein>
<dbReference type="InterPro" id="IPR030664">
    <property type="entry name" value="SdhA/FrdA/AprA"/>
</dbReference>
<dbReference type="PANTHER" id="PTHR11632">
    <property type="entry name" value="SUCCINATE DEHYDROGENASE 2 FLAVOPROTEIN SUBUNIT"/>
    <property type="match status" value="1"/>
</dbReference>
<evidence type="ECO:0000313" key="2">
    <source>
        <dbReference type="EMBL" id="MFD0888034.1"/>
    </source>
</evidence>
<dbReference type="InterPro" id="IPR037099">
    <property type="entry name" value="Fum_R/Succ_DH_flav-like_C_sf"/>
</dbReference>
<sequence>AEYVNGLAARPQATEEAVSAAKAEALAPLERTGENPYQVHQELQRTMNELVGIIRNAQEITEALEAVGKLKERAQGVGASGSRIYNPGWHLCLDLRNMLLVSECVAKAALIREESRGGHTRDDFPTMSAEWRRKLLVCALSSDGSGVSVEEKVQPSMRDDLITLFDRAELKKYITEDELADFDALVKE</sequence>
<keyword evidence="3" id="KW-1185">Reference proteome</keyword>
<proteinExistence type="predicted"/>
<dbReference type="SUPFAM" id="SSF46977">
    <property type="entry name" value="Succinate dehydrogenase/fumarate reductase flavoprotein C-terminal domain"/>
    <property type="match status" value="1"/>
</dbReference>
<evidence type="ECO:0000313" key="3">
    <source>
        <dbReference type="Proteomes" id="UP001597024"/>
    </source>
</evidence>
<feature type="non-terminal residue" evidence="2">
    <location>
        <position position="1"/>
    </location>
</feature>
<dbReference type="EMBL" id="JBHTHX010001161">
    <property type="protein sequence ID" value="MFD0888034.1"/>
    <property type="molecule type" value="Genomic_DNA"/>
</dbReference>
<dbReference type="Proteomes" id="UP001597024">
    <property type="component" value="Unassembled WGS sequence"/>
</dbReference>
<dbReference type="PANTHER" id="PTHR11632:SF51">
    <property type="entry name" value="SUCCINATE DEHYDROGENASE [UBIQUINONE] FLAVOPROTEIN SUBUNIT, MITOCHONDRIAL"/>
    <property type="match status" value="1"/>
</dbReference>
<reference evidence="3" key="1">
    <citation type="journal article" date="2019" name="Int. J. Syst. Evol. Microbiol.">
        <title>The Global Catalogue of Microorganisms (GCM) 10K type strain sequencing project: providing services to taxonomists for standard genome sequencing and annotation.</title>
        <authorList>
            <consortium name="The Broad Institute Genomics Platform"/>
            <consortium name="The Broad Institute Genome Sequencing Center for Infectious Disease"/>
            <person name="Wu L."/>
            <person name="Ma J."/>
        </authorList>
    </citation>
    <scope>NUCLEOTIDE SEQUENCE [LARGE SCALE GENOMIC DNA]</scope>
    <source>
        <strain evidence="3">CCUG 62974</strain>
    </source>
</reference>
<accession>A0ABW3DW82</accession>
<gene>
    <name evidence="2" type="ORF">ACFQ08_26130</name>
</gene>
<dbReference type="InterPro" id="IPR015939">
    <property type="entry name" value="Fum_Rdtase/Succ_DH_flav-like_C"/>
</dbReference>
<organism evidence="2 3">
    <name type="scientific">Streptosporangium algeriense</name>
    <dbReference type="NCBI Taxonomy" id="1682748"/>
    <lineage>
        <taxon>Bacteria</taxon>
        <taxon>Bacillati</taxon>
        <taxon>Actinomycetota</taxon>
        <taxon>Actinomycetes</taxon>
        <taxon>Streptosporangiales</taxon>
        <taxon>Streptosporangiaceae</taxon>
        <taxon>Streptosporangium</taxon>
    </lineage>
</organism>
<dbReference type="Gene3D" id="1.20.58.100">
    <property type="entry name" value="Fumarate reductase/succinate dehydrogenase flavoprotein-like, C-terminal domain"/>
    <property type="match status" value="1"/>
</dbReference>